<reference evidence="1 2" key="1">
    <citation type="submission" date="2016-10" db="EMBL/GenBank/DDBJ databases">
        <authorList>
            <person name="de Groot N.N."/>
        </authorList>
    </citation>
    <scope>NUCLEOTIDE SEQUENCE [LARGE SCALE GENOMIC DNA]</scope>
    <source>
        <strain evidence="1 2">DSM 6793</strain>
    </source>
</reference>
<name>A0A1I1JAU6_9BACT</name>
<sequence length="89" mass="9444">MALIHFVFACFAAHALGNIRWVDVEKGVFGVAGGYQIQCADVFDTGLRKAFPDSFTEIFLFVAKAFGDGIAVSVEGESAPDTGTKTHGT</sequence>
<proteinExistence type="predicted"/>
<keyword evidence="2" id="KW-1185">Reference proteome</keyword>
<dbReference type="Proteomes" id="UP000199514">
    <property type="component" value="Unassembled WGS sequence"/>
</dbReference>
<evidence type="ECO:0000313" key="1">
    <source>
        <dbReference type="EMBL" id="SFC45102.1"/>
    </source>
</evidence>
<gene>
    <name evidence="1" type="ORF">SAMN05421780_105253</name>
</gene>
<accession>A0A1I1JAU6</accession>
<evidence type="ECO:0000313" key="2">
    <source>
        <dbReference type="Proteomes" id="UP000199514"/>
    </source>
</evidence>
<dbReference type="AlphaFoldDB" id="A0A1I1JAU6"/>
<dbReference type="EMBL" id="FOLE01000005">
    <property type="protein sequence ID" value="SFC45102.1"/>
    <property type="molecule type" value="Genomic_DNA"/>
</dbReference>
<organism evidence="1 2">
    <name type="scientific">Flexibacter flexilis DSM 6793</name>
    <dbReference type="NCBI Taxonomy" id="927664"/>
    <lineage>
        <taxon>Bacteria</taxon>
        <taxon>Pseudomonadati</taxon>
        <taxon>Bacteroidota</taxon>
        <taxon>Cytophagia</taxon>
        <taxon>Cytophagales</taxon>
        <taxon>Flexibacteraceae</taxon>
        <taxon>Flexibacter</taxon>
    </lineage>
</organism>
<protein>
    <submittedName>
        <fullName evidence="1">Uncharacterized protein</fullName>
    </submittedName>
</protein>